<gene>
    <name evidence="1" type="ORF">CEXT_455521</name>
</gene>
<dbReference type="AlphaFoldDB" id="A0AAV4UCT8"/>
<evidence type="ECO:0000313" key="2">
    <source>
        <dbReference type="Proteomes" id="UP001054945"/>
    </source>
</evidence>
<reference evidence="1 2" key="1">
    <citation type="submission" date="2021-06" db="EMBL/GenBank/DDBJ databases">
        <title>Caerostris extrusa draft genome.</title>
        <authorList>
            <person name="Kono N."/>
            <person name="Arakawa K."/>
        </authorList>
    </citation>
    <scope>NUCLEOTIDE SEQUENCE [LARGE SCALE GENOMIC DNA]</scope>
</reference>
<sequence length="84" mass="9477">MAQLTEPGLCVELSNDAANARENCSLRAGSDCENGVKYGELTRECKLSLRNGESISQLSKIFHLFAFQQKGKREFVLRRRIDDI</sequence>
<comment type="caution">
    <text evidence="1">The sequence shown here is derived from an EMBL/GenBank/DDBJ whole genome shotgun (WGS) entry which is preliminary data.</text>
</comment>
<proteinExistence type="predicted"/>
<name>A0AAV4UCT8_CAEEX</name>
<accession>A0AAV4UCT8</accession>
<organism evidence="1 2">
    <name type="scientific">Caerostris extrusa</name>
    <name type="common">Bark spider</name>
    <name type="synonym">Caerostris bankana</name>
    <dbReference type="NCBI Taxonomy" id="172846"/>
    <lineage>
        <taxon>Eukaryota</taxon>
        <taxon>Metazoa</taxon>
        <taxon>Ecdysozoa</taxon>
        <taxon>Arthropoda</taxon>
        <taxon>Chelicerata</taxon>
        <taxon>Arachnida</taxon>
        <taxon>Araneae</taxon>
        <taxon>Araneomorphae</taxon>
        <taxon>Entelegynae</taxon>
        <taxon>Araneoidea</taxon>
        <taxon>Araneidae</taxon>
        <taxon>Caerostris</taxon>
    </lineage>
</organism>
<evidence type="ECO:0000313" key="1">
    <source>
        <dbReference type="EMBL" id="GIY55599.1"/>
    </source>
</evidence>
<dbReference type="Proteomes" id="UP001054945">
    <property type="component" value="Unassembled WGS sequence"/>
</dbReference>
<keyword evidence="2" id="KW-1185">Reference proteome</keyword>
<protein>
    <submittedName>
        <fullName evidence="1">Uncharacterized protein</fullName>
    </submittedName>
</protein>
<dbReference type="EMBL" id="BPLR01012656">
    <property type="protein sequence ID" value="GIY55599.1"/>
    <property type="molecule type" value="Genomic_DNA"/>
</dbReference>